<dbReference type="Proteomes" id="UP000595564">
    <property type="component" value="Chromosome"/>
</dbReference>
<dbReference type="SUPFAM" id="SSF53659">
    <property type="entry name" value="Isocitrate/Isopropylmalate dehydrogenase-like"/>
    <property type="match status" value="1"/>
</dbReference>
<keyword evidence="3 5" id="KW-0012">Acyltransferase</keyword>
<evidence type="ECO:0000313" key="6">
    <source>
        <dbReference type="Proteomes" id="UP000595564"/>
    </source>
</evidence>
<evidence type="ECO:0000313" key="5">
    <source>
        <dbReference type="EMBL" id="BBB32415.1"/>
    </source>
</evidence>
<reference evidence="5 6" key="1">
    <citation type="journal article" date="2012" name="Extremophiles">
        <title>Thermotomaculum hydrothermale gen. nov., sp. nov., a novel heterotrophic thermophile within the phylum Acidobacteria from a deep-sea hydrothermal vent chimney in the Southern Okinawa Trough.</title>
        <authorList>
            <person name="Izumi H."/>
            <person name="Nunoura T."/>
            <person name="Miyazaki M."/>
            <person name="Mino S."/>
            <person name="Toki T."/>
            <person name="Takai K."/>
            <person name="Sako Y."/>
            <person name="Sawabe T."/>
            <person name="Nakagawa S."/>
        </authorList>
    </citation>
    <scope>NUCLEOTIDE SEQUENCE [LARGE SCALE GENOMIC DNA]</scope>
    <source>
        <strain evidence="5 6">AC55</strain>
    </source>
</reference>
<evidence type="ECO:0000256" key="2">
    <source>
        <dbReference type="ARBA" id="ARBA00022679"/>
    </source>
</evidence>
<proteinExistence type="inferred from homology"/>
<dbReference type="GO" id="GO:0050182">
    <property type="term" value="F:phosphate butyryltransferase activity"/>
    <property type="evidence" value="ECO:0007669"/>
    <property type="project" value="UniProtKB-EC"/>
</dbReference>
<dbReference type="RefSeq" id="WP_201328762.1">
    <property type="nucleotide sequence ID" value="NZ_AP017470.1"/>
</dbReference>
<dbReference type="PIRSF" id="PIRSF000428">
    <property type="entry name" value="P_Ac_trans"/>
    <property type="match status" value="1"/>
</dbReference>
<dbReference type="EMBL" id="AP017470">
    <property type="protein sequence ID" value="BBB32415.1"/>
    <property type="molecule type" value="Genomic_DNA"/>
</dbReference>
<evidence type="ECO:0000256" key="3">
    <source>
        <dbReference type="ARBA" id="ARBA00023315"/>
    </source>
</evidence>
<dbReference type="EC" id="2.3.1.19" evidence="5"/>
<dbReference type="PANTHER" id="PTHR43356:SF2">
    <property type="entry name" value="PHOSPHATE ACETYLTRANSFERASE"/>
    <property type="match status" value="1"/>
</dbReference>
<evidence type="ECO:0000256" key="1">
    <source>
        <dbReference type="ARBA" id="ARBA00005656"/>
    </source>
</evidence>
<name>A0A7R6SZ36_9BACT</name>
<dbReference type="InterPro" id="IPR050500">
    <property type="entry name" value="Phos_Acetyltrans/Butyryltrans"/>
</dbReference>
<protein>
    <submittedName>
        <fullName evidence="5">Phosphate butyryltransferase</fullName>
        <ecNumber evidence="5">2.3.1.19</ecNumber>
    </submittedName>
</protein>
<sequence length="282" mass="31152">MVIKNYNSLIETAKKQKGNKTVAVAMANESSVLKAVVKSVREGIVDAILVGNKNEMEEIASEQNFSLSGLNIIDIDNEKEAAKICVNLILEKKAHFLMKGFIKTSTLLKAVFKEKSLKERDVISHVAVLDIPKRDRLFFYTDGGIVEKPNKEQKVAIIENLISVAFSLGVKNPSFGFISPYRDFFEEENLEIIETIKEKYPEVTVHKALEPGEAFKNHDGLIVNAIEECNIVTKAFTLFTDTVFAGIIAGTKVPICLVSRSDTEKNKAASLALGAIFANRGE</sequence>
<dbReference type="PANTHER" id="PTHR43356">
    <property type="entry name" value="PHOSPHATE ACETYLTRANSFERASE"/>
    <property type="match status" value="1"/>
</dbReference>
<dbReference type="KEGG" id="thyd:TTHT_0853"/>
<evidence type="ECO:0000259" key="4">
    <source>
        <dbReference type="Pfam" id="PF01515"/>
    </source>
</evidence>
<dbReference type="Pfam" id="PF01515">
    <property type="entry name" value="PTA_PTB"/>
    <property type="match status" value="1"/>
</dbReference>
<keyword evidence="6" id="KW-1185">Reference proteome</keyword>
<dbReference type="InterPro" id="IPR012147">
    <property type="entry name" value="P_Ac_Bu_trans"/>
</dbReference>
<accession>A0A7R6SZ36</accession>
<dbReference type="InterPro" id="IPR002505">
    <property type="entry name" value="PTA_PTB"/>
</dbReference>
<feature type="domain" description="Phosphate acetyl/butaryl transferase" evidence="4">
    <location>
        <begin position="10"/>
        <end position="89"/>
    </location>
</feature>
<dbReference type="Gene3D" id="3.40.718.10">
    <property type="entry name" value="Isopropylmalate Dehydrogenase"/>
    <property type="match status" value="2"/>
</dbReference>
<dbReference type="AlphaFoldDB" id="A0A7R6SZ36"/>
<comment type="similarity">
    <text evidence="1">Belongs to the phosphate acetyltransferase and butyryltransferase family.</text>
</comment>
<gene>
    <name evidence="5" type="ORF">TTHT_0853</name>
</gene>
<keyword evidence="2 5" id="KW-0808">Transferase</keyword>
<organism evidence="5 6">
    <name type="scientific">Thermotomaculum hydrothermale</name>
    <dbReference type="NCBI Taxonomy" id="981385"/>
    <lineage>
        <taxon>Bacteria</taxon>
        <taxon>Pseudomonadati</taxon>
        <taxon>Acidobacteriota</taxon>
        <taxon>Holophagae</taxon>
        <taxon>Thermotomaculales</taxon>
        <taxon>Thermotomaculaceae</taxon>
        <taxon>Thermotomaculum</taxon>
    </lineage>
</organism>